<reference evidence="2 3" key="1">
    <citation type="submission" date="2018-10" db="EMBL/GenBank/DDBJ databases">
        <title>Isolation, diversity and antifungal activity of actinobacteria from wheat.</title>
        <authorList>
            <person name="Han C."/>
        </authorList>
    </citation>
    <scope>NUCLEOTIDE SEQUENCE [LARGE SCALE GENOMIC DNA]</scope>
    <source>
        <strain evidence="2 3">NEAU-YY56</strain>
    </source>
</reference>
<comment type="caution">
    <text evidence="2">The sequence shown here is derived from an EMBL/GenBank/DDBJ whole genome shotgun (WGS) entry which is preliminary data.</text>
</comment>
<keyword evidence="1" id="KW-0472">Membrane</keyword>
<gene>
    <name evidence="2" type="ORF">EBM89_05830</name>
</gene>
<feature type="transmembrane region" description="Helical" evidence="1">
    <location>
        <begin position="41"/>
        <end position="63"/>
    </location>
</feature>
<name>A0A3M2JLL6_9CELL</name>
<keyword evidence="1" id="KW-1133">Transmembrane helix</keyword>
<accession>A0A3M2JLL6</accession>
<evidence type="ECO:0000256" key="1">
    <source>
        <dbReference type="SAM" id="Phobius"/>
    </source>
</evidence>
<dbReference type="AlphaFoldDB" id="A0A3M2JLL6"/>
<organism evidence="2 3">
    <name type="scientific">Cellulomonas triticagri</name>
    <dbReference type="NCBI Taxonomy" id="2483352"/>
    <lineage>
        <taxon>Bacteria</taxon>
        <taxon>Bacillati</taxon>
        <taxon>Actinomycetota</taxon>
        <taxon>Actinomycetes</taxon>
        <taxon>Micrococcales</taxon>
        <taxon>Cellulomonadaceae</taxon>
        <taxon>Cellulomonas</taxon>
    </lineage>
</organism>
<protein>
    <submittedName>
        <fullName evidence="2">Uncharacterized protein</fullName>
    </submittedName>
</protein>
<proteinExistence type="predicted"/>
<dbReference type="Proteomes" id="UP000269289">
    <property type="component" value="Unassembled WGS sequence"/>
</dbReference>
<evidence type="ECO:0000313" key="2">
    <source>
        <dbReference type="EMBL" id="RMI13091.1"/>
    </source>
</evidence>
<keyword evidence="3" id="KW-1185">Reference proteome</keyword>
<evidence type="ECO:0000313" key="3">
    <source>
        <dbReference type="Proteomes" id="UP000269289"/>
    </source>
</evidence>
<sequence length="137" mass="14402">MPAAADRQTWSVALLAVALVCDLYAASGTGFRSGSFYRASWAVAPVMSVVGCAVGLLVAAGWVPRGVSALALALSLVALGHRPSRATEQGMPASLRRWRSGGRFVAPNAVTDPWRWRRVILMTGALLLQIGSLVAGR</sequence>
<dbReference type="EMBL" id="RFFI01000022">
    <property type="protein sequence ID" value="RMI13091.1"/>
    <property type="molecule type" value="Genomic_DNA"/>
</dbReference>
<keyword evidence="1" id="KW-0812">Transmembrane</keyword>